<protein>
    <recommendedName>
        <fullName evidence="3">Ricin B lectin domain-containing protein</fullName>
    </recommendedName>
</protein>
<evidence type="ECO:0008006" key="3">
    <source>
        <dbReference type="Google" id="ProtNLM"/>
    </source>
</evidence>
<dbReference type="SUPFAM" id="SSF50370">
    <property type="entry name" value="Ricin B-like lectins"/>
    <property type="match status" value="1"/>
</dbReference>
<dbReference type="Proteomes" id="UP000242381">
    <property type="component" value="Unassembled WGS sequence"/>
</dbReference>
<proteinExistence type="predicted"/>
<dbReference type="InterPro" id="IPR035992">
    <property type="entry name" value="Ricin_B-like_lectins"/>
</dbReference>
<dbReference type="VEuPathDB" id="FungiDB:BCV72DRAFT_209418"/>
<gene>
    <name evidence="1" type="ORF">BCV71DRAFT_271285</name>
</gene>
<dbReference type="Gene3D" id="2.80.10.50">
    <property type="match status" value="1"/>
</dbReference>
<dbReference type="EMBL" id="KV921269">
    <property type="protein sequence ID" value="ORE22232.1"/>
    <property type="molecule type" value="Genomic_DNA"/>
</dbReference>
<sequence>MCSKRCLRGGLFFIKSKYNGSILEVLGSCISGFSQFWSYDNGYFVNANCGKVMAVCGGPIKPKADIVQHIRLSRRMTMSQRWGIDHHDYIHMKHRPNLVLELQGSK</sequence>
<reference evidence="1 2" key="1">
    <citation type="journal article" date="2016" name="Proc. Natl. Acad. Sci. U.S.A.">
        <title>Lipid metabolic changes in an early divergent fungus govern the establishment of a mutualistic symbiosis with endobacteria.</title>
        <authorList>
            <person name="Lastovetsky O.A."/>
            <person name="Gaspar M.L."/>
            <person name="Mondo S.J."/>
            <person name="LaButti K.M."/>
            <person name="Sandor L."/>
            <person name="Grigoriev I.V."/>
            <person name="Henry S.A."/>
            <person name="Pawlowska T.E."/>
        </authorList>
    </citation>
    <scope>NUCLEOTIDE SEQUENCE [LARGE SCALE GENOMIC DNA]</scope>
    <source>
        <strain evidence="1 2">ATCC 11559</strain>
    </source>
</reference>
<evidence type="ECO:0000313" key="2">
    <source>
        <dbReference type="Proteomes" id="UP000242381"/>
    </source>
</evidence>
<organism evidence="1 2">
    <name type="scientific">Rhizopus microsporus</name>
    <dbReference type="NCBI Taxonomy" id="58291"/>
    <lineage>
        <taxon>Eukaryota</taxon>
        <taxon>Fungi</taxon>
        <taxon>Fungi incertae sedis</taxon>
        <taxon>Mucoromycota</taxon>
        <taxon>Mucoromycotina</taxon>
        <taxon>Mucoromycetes</taxon>
        <taxon>Mucorales</taxon>
        <taxon>Mucorineae</taxon>
        <taxon>Rhizopodaceae</taxon>
        <taxon>Rhizopus</taxon>
    </lineage>
</organism>
<dbReference type="AlphaFoldDB" id="A0A1X0SD75"/>
<evidence type="ECO:0000313" key="1">
    <source>
        <dbReference type="EMBL" id="ORE22232.1"/>
    </source>
</evidence>
<accession>A0A1X0SD75</accession>
<name>A0A1X0SD75_RHIZD</name>